<reference evidence="1 2" key="1">
    <citation type="submission" date="2007-01" db="EMBL/GenBank/DDBJ databases">
        <authorList>
            <person name="Haygood M."/>
            <person name="Podell S."/>
            <person name="Anderson C."/>
            <person name="Hopkinson B."/>
            <person name="Roe K."/>
            <person name="Barbeau K."/>
            <person name="Gaasterland T."/>
            <person name="Ferriera S."/>
            <person name="Johnson J."/>
            <person name="Kravitz S."/>
            <person name="Beeson K."/>
            <person name="Sutton G."/>
            <person name="Rogers Y.-H."/>
            <person name="Friedman R."/>
            <person name="Frazier M."/>
            <person name="Venter J.C."/>
        </authorList>
    </citation>
    <scope>NUCLEOTIDE SEQUENCE [LARGE SCALE GENOMIC DNA]</scope>
    <source>
        <strain evidence="1 2">ATCC 23134</strain>
    </source>
</reference>
<organism evidence="1 2">
    <name type="scientific">Microscilla marina ATCC 23134</name>
    <dbReference type="NCBI Taxonomy" id="313606"/>
    <lineage>
        <taxon>Bacteria</taxon>
        <taxon>Pseudomonadati</taxon>
        <taxon>Bacteroidota</taxon>
        <taxon>Cytophagia</taxon>
        <taxon>Cytophagales</taxon>
        <taxon>Microscillaceae</taxon>
        <taxon>Microscilla</taxon>
    </lineage>
</organism>
<dbReference type="Proteomes" id="UP000004095">
    <property type="component" value="Unassembled WGS sequence"/>
</dbReference>
<proteinExistence type="predicted"/>
<dbReference type="InterPro" id="IPR045459">
    <property type="entry name" value="DUF5908"/>
</dbReference>
<evidence type="ECO:0000313" key="1">
    <source>
        <dbReference type="EMBL" id="EAY31810.1"/>
    </source>
</evidence>
<comment type="caution">
    <text evidence="1">The sequence shown here is derived from an EMBL/GenBank/DDBJ whole genome shotgun (WGS) entry which is preliminary data.</text>
</comment>
<dbReference type="EMBL" id="AAWS01000001">
    <property type="protein sequence ID" value="EAY31810.1"/>
    <property type="molecule type" value="Genomic_DNA"/>
</dbReference>
<gene>
    <name evidence="1" type="ORF">M23134_01839</name>
</gene>
<dbReference type="RefSeq" id="WP_002692501.1">
    <property type="nucleotide sequence ID" value="NZ_AAWS01000001.1"/>
</dbReference>
<keyword evidence="2" id="KW-1185">Reference proteome</keyword>
<accession>A1ZC08</accession>
<dbReference type="AlphaFoldDB" id="A1ZC08"/>
<sequence length="57" mass="6074">MAVEIKELIIRAVAVEEPGQVGGAAAPAEDQMAEANAQLVQACVREVLKVLERKSSR</sequence>
<dbReference type="Pfam" id="PF19265">
    <property type="entry name" value="DUF5908"/>
    <property type="match status" value="1"/>
</dbReference>
<evidence type="ECO:0000313" key="2">
    <source>
        <dbReference type="Proteomes" id="UP000004095"/>
    </source>
</evidence>
<name>A1ZC08_MICM2</name>
<protein>
    <submittedName>
        <fullName evidence="1">Uncharacterized protein</fullName>
    </submittedName>
</protein>